<feature type="transmembrane region" description="Helical" evidence="2">
    <location>
        <begin position="40"/>
        <end position="61"/>
    </location>
</feature>
<dbReference type="AlphaFoldDB" id="A0A7Z0EE22"/>
<sequence>MSRAPKAPRVVAELGRPETPDETASRLTENSRKYRAHKTVNNLVLSLIATVVTVLVIVLIVPRSDTPIERDIDVSQIAASVQSGQSEHIVNPTLPDGWRANAATWHGSGSDDVASWYIGLLTPRDQFIGLTQAIDANPTWLANALSKQAASDVVTVDGVKWDVYINTAAAKDRGNFDYALTTEAGSSTYLLVGTATPDEFRELASVLAPDIQANGTR</sequence>
<evidence type="ECO:0000313" key="4">
    <source>
        <dbReference type="Proteomes" id="UP000537260"/>
    </source>
</evidence>
<evidence type="ECO:0000256" key="1">
    <source>
        <dbReference type="SAM" id="MobiDB-lite"/>
    </source>
</evidence>
<dbReference type="RefSeq" id="WP_179578524.1">
    <property type="nucleotide sequence ID" value="NZ_JACCFM010000001.1"/>
</dbReference>
<protein>
    <recommendedName>
        <fullName evidence="5">DUF4245 domain-containing protein</fullName>
    </recommendedName>
</protein>
<keyword evidence="2" id="KW-1133">Transmembrane helix</keyword>
<dbReference type="Pfam" id="PF14030">
    <property type="entry name" value="DUF4245"/>
    <property type="match status" value="1"/>
</dbReference>
<dbReference type="InterPro" id="IPR025339">
    <property type="entry name" value="DUF4245"/>
</dbReference>
<keyword evidence="2" id="KW-0812">Transmembrane</keyword>
<keyword evidence="2" id="KW-0472">Membrane</keyword>
<accession>A0A7Z0EE22</accession>
<reference evidence="3 4" key="1">
    <citation type="submission" date="2020-07" db="EMBL/GenBank/DDBJ databases">
        <title>Sequencing the genomes of 1000 actinobacteria strains.</title>
        <authorList>
            <person name="Klenk H.-P."/>
        </authorList>
    </citation>
    <scope>NUCLEOTIDE SEQUENCE [LARGE SCALE GENOMIC DNA]</scope>
    <source>
        <strain evidence="3 4">LI1</strain>
    </source>
</reference>
<evidence type="ECO:0008006" key="5">
    <source>
        <dbReference type="Google" id="ProtNLM"/>
    </source>
</evidence>
<feature type="region of interest" description="Disordered" evidence="1">
    <location>
        <begin position="1"/>
        <end position="30"/>
    </location>
</feature>
<dbReference type="EMBL" id="JACCFM010000001">
    <property type="protein sequence ID" value="NYJ19830.1"/>
    <property type="molecule type" value="Genomic_DNA"/>
</dbReference>
<organism evidence="3 4">
    <name type="scientific">Glaciibacter psychrotolerans</name>
    <dbReference type="NCBI Taxonomy" id="670054"/>
    <lineage>
        <taxon>Bacteria</taxon>
        <taxon>Bacillati</taxon>
        <taxon>Actinomycetota</taxon>
        <taxon>Actinomycetes</taxon>
        <taxon>Micrococcales</taxon>
        <taxon>Microbacteriaceae</taxon>
        <taxon>Glaciibacter</taxon>
    </lineage>
</organism>
<comment type="caution">
    <text evidence="3">The sequence shown here is derived from an EMBL/GenBank/DDBJ whole genome shotgun (WGS) entry which is preliminary data.</text>
</comment>
<dbReference type="Proteomes" id="UP000537260">
    <property type="component" value="Unassembled WGS sequence"/>
</dbReference>
<evidence type="ECO:0000256" key="2">
    <source>
        <dbReference type="SAM" id="Phobius"/>
    </source>
</evidence>
<keyword evidence="4" id="KW-1185">Reference proteome</keyword>
<name>A0A7Z0EE22_9MICO</name>
<gene>
    <name evidence="3" type="ORF">HNR05_001621</name>
</gene>
<proteinExistence type="predicted"/>
<evidence type="ECO:0000313" key="3">
    <source>
        <dbReference type="EMBL" id="NYJ19830.1"/>
    </source>
</evidence>